<dbReference type="Gene3D" id="3.40.50.300">
    <property type="entry name" value="P-loop containing nucleotide triphosphate hydrolases"/>
    <property type="match status" value="2"/>
</dbReference>
<dbReference type="PROSITE" id="PS51194">
    <property type="entry name" value="HELICASE_CTER"/>
    <property type="match status" value="1"/>
</dbReference>
<dbReference type="SUPFAM" id="SSF52540">
    <property type="entry name" value="P-loop containing nucleoside triphosphate hydrolases"/>
    <property type="match status" value="1"/>
</dbReference>
<evidence type="ECO:0000256" key="3">
    <source>
        <dbReference type="ARBA" id="ARBA00022806"/>
    </source>
</evidence>
<dbReference type="InterPro" id="IPR027417">
    <property type="entry name" value="P-loop_NTPase"/>
</dbReference>
<feature type="short sequence motif" description="Q motif" evidence="6">
    <location>
        <begin position="1"/>
        <end position="29"/>
    </location>
</feature>
<name>Q2YZZ9_9BACT</name>
<dbReference type="Pfam" id="PF00271">
    <property type="entry name" value="Helicase_C"/>
    <property type="match status" value="1"/>
</dbReference>
<dbReference type="InterPro" id="IPR011545">
    <property type="entry name" value="DEAD/DEAH_box_helicase_dom"/>
</dbReference>
<dbReference type="CDD" id="cd18787">
    <property type="entry name" value="SF2_C_DEAD"/>
    <property type="match status" value="1"/>
</dbReference>
<feature type="domain" description="Helicase ATP-binding" evidence="9">
    <location>
        <begin position="32"/>
        <end position="203"/>
    </location>
</feature>
<reference evidence="12" key="1">
    <citation type="journal article" date="2005" name="Environ. Microbiol.">
        <title>Lateral gene transfer and phylogenetic assignment of environmental fosmid clones.</title>
        <authorList>
            <person name="Nesbo C.L."/>
            <person name="Boucher Y."/>
            <person name="Dlutek M."/>
            <person name="Doolittle F.W."/>
        </authorList>
    </citation>
    <scope>NUCLEOTIDE SEQUENCE</scope>
</reference>
<keyword evidence="1 7" id="KW-0547">Nucleotide-binding</keyword>
<dbReference type="Pfam" id="PF00270">
    <property type="entry name" value="DEAD"/>
    <property type="match status" value="1"/>
</dbReference>
<dbReference type="EMBL" id="AJ937765">
    <property type="protein sequence ID" value="CAI78566.1"/>
    <property type="molecule type" value="Genomic_DNA"/>
</dbReference>
<evidence type="ECO:0000256" key="8">
    <source>
        <dbReference type="SAM" id="MobiDB-lite"/>
    </source>
</evidence>
<dbReference type="GO" id="GO:0003724">
    <property type="term" value="F:RNA helicase activity"/>
    <property type="evidence" value="ECO:0007669"/>
    <property type="project" value="InterPro"/>
</dbReference>
<organism evidence="12">
    <name type="scientific">uncultured Aminicenantes bacterium</name>
    <dbReference type="NCBI Taxonomy" id="174294"/>
    <lineage>
        <taxon>Bacteria</taxon>
        <taxon>Candidatus Aminicenantota</taxon>
        <taxon>environmental samples</taxon>
    </lineage>
</organism>
<evidence type="ECO:0000256" key="1">
    <source>
        <dbReference type="ARBA" id="ARBA00022741"/>
    </source>
</evidence>
<evidence type="ECO:0000259" key="11">
    <source>
        <dbReference type="PROSITE" id="PS51195"/>
    </source>
</evidence>
<accession>Q2YZZ9</accession>
<feature type="domain" description="Helicase C-terminal" evidence="10">
    <location>
        <begin position="214"/>
        <end position="374"/>
    </location>
</feature>
<dbReference type="PROSITE" id="PS00039">
    <property type="entry name" value="DEAD_ATP_HELICASE"/>
    <property type="match status" value="1"/>
</dbReference>
<protein>
    <recommendedName>
        <fullName evidence="13">RNA helicase</fullName>
    </recommendedName>
</protein>
<comment type="similarity">
    <text evidence="5 7">Belongs to the DEAD box helicase family.</text>
</comment>
<dbReference type="PROSITE" id="PS51192">
    <property type="entry name" value="HELICASE_ATP_BIND_1"/>
    <property type="match status" value="1"/>
</dbReference>
<evidence type="ECO:0000256" key="2">
    <source>
        <dbReference type="ARBA" id="ARBA00022801"/>
    </source>
</evidence>
<keyword evidence="2 7" id="KW-0378">Hydrolase</keyword>
<dbReference type="PANTHER" id="PTHR47959:SF13">
    <property type="entry name" value="ATP-DEPENDENT RNA HELICASE RHLE"/>
    <property type="match status" value="1"/>
</dbReference>
<evidence type="ECO:0000256" key="4">
    <source>
        <dbReference type="ARBA" id="ARBA00022840"/>
    </source>
</evidence>
<dbReference type="PANTHER" id="PTHR47959">
    <property type="entry name" value="ATP-DEPENDENT RNA HELICASE RHLE-RELATED"/>
    <property type="match status" value="1"/>
</dbReference>
<dbReference type="InterPro" id="IPR001650">
    <property type="entry name" value="Helicase_C-like"/>
</dbReference>
<evidence type="ECO:0000256" key="5">
    <source>
        <dbReference type="ARBA" id="ARBA00038437"/>
    </source>
</evidence>
<evidence type="ECO:0008006" key="13">
    <source>
        <dbReference type="Google" id="ProtNLM"/>
    </source>
</evidence>
<dbReference type="GO" id="GO:0005524">
    <property type="term" value="F:ATP binding"/>
    <property type="evidence" value="ECO:0007669"/>
    <property type="project" value="UniProtKB-KW"/>
</dbReference>
<dbReference type="SMART" id="SM00490">
    <property type="entry name" value="HELICc"/>
    <property type="match status" value="1"/>
</dbReference>
<feature type="region of interest" description="Disordered" evidence="8">
    <location>
        <begin position="400"/>
        <end position="453"/>
    </location>
</feature>
<evidence type="ECO:0000313" key="12">
    <source>
        <dbReference type="EMBL" id="CAI78566.1"/>
    </source>
</evidence>
<feature type="domain" description="DEAD-box RNA helicase Q" evidence="11">
    <location>
        <begin position="1"/>
        <end position="29"/>
    </location>
</feature>
<keyword evidence="4 7" id="KW-0067">ATP-binding</keyword>
<dbReference type="InterPro" id="IPR050079">
    <property type="entry name" value="DEAD_box_RNA_helicase"/>
</dbReference>
<dbReference type="CDD" id="cd00268">
    <property type="entry name" value="DEADc"/>
    <property type="match status" value="1"/>
</dbReference>
<dbReference type="GO" id="GO:0005829">
    <property type="term" value="C:cytosol"/>
    <property type="evidence" value="ECO:0007669"/>
    <property type="project" value="TreeGrafter"/>
</dbReference>
<dbReference type="AlphaFoldDB" id="Q2YZZ9"/>
<dbReference type="InterPro" id="IPR014001">
    <property type="entry name" value="Helicase_ATP-bd"/>
</dbReference>
<evidence type="ECO:0000259" key="10">
    <source>
        <dbReference type="PROSITE" id="PS51194"/>
    </source>
</evidence>
<dbReference type="InterPro" id="IPR000629">
    <property type="entry name" value="RNA-helicase_DEAD-box_CS"/>
</dbReference>
<dbReference type="GO" id="GO:0003676">
    <property type="term" value="F:nucleic acid binding"/>
    <property type="evidence" value="ECO:0007669"/>
    <property type="project" value="InterPro"/>
</dbReference>
<evidence type="ECO:0000256" key="6">
    <source>
        <dbReference type="PROSITE-ProRule" id="PRU00552"/>
    </source>
</evidence>
<dbReference type="GO" id="GO:0016787">
    <property type="term" value="F:hydrolase activity"/>
    <property type="evidence" value="ECO:0007669"/>
    <property type="project" value="UniProtKB-KW"/>
</dbReference>
<sequence>MPFSSLHLHPTLLKALKELGFPRPTPIQADAIPPAMSGRDVMASAVTGSGKTAAFLLPILHQLIDRPRGTTRALVITPTRELAAQILEDLNDLAVHTPISAAAVFGGVSIRPQEHAFRRGVDVLIGTPGRLLDHFRAPYAKLAGLEHLVLDEADRMLDMGFLPDIRRILKHIPARRQTLFFSATMPAPIGVLAREMLRNPATVNINRIAAPAAGITQAVYPVAQELKAALLVALLKRDDIRDALVFTRTKHRANRLAEHLVRQGIKAERIHGNRSQGRRTEALAGFKAGKYRVLVATDIAARGIDVTELGHVVNFDVPLVPDDYIHRVGRTARAEATGDAFTFVSPQEQGDLTRIERVIGKQLPRITVPDFDYRARTESRLEVPLAERIAAIRSRKAEERARAKAKAERKAALPPPGPARVTPKPEPKRSAPAPRGRGSRRGGRRSGGGGRFR</sequence>
<evidence type="ECO:0000259" key="9">
    <source>
        <dbReference type="PROSITE" id="PS51192"/>
    </source>
</evidence>
<dbReference type="PROSITE" id="PS51195">
    <property type="entry name" value="Q_MOTIF"/>
    <property type="match status" value="1"/>
</dbReference>
<feature type="compositionally biased region" description="Basic and acidic residues" evidence="8">
    <location>
        <begin position="400"/>
        <end position="411"/>
    </location>
</feature>
<evidence type="ECO:0000256" key="7">
    <source>
        <dbReference type="RuleBase" id="RU000492"/>
    </source>
</evidence>
<keyword evidence="3 7" id="KW-0347">Helicase</keyword>
<dbReference type="SMART" id="SM00487">
    <property type="entry name" value="DEXDc"/>
    <property type="match status" value="1"/>
</dbReference>
<proteinExistence type="inferred from homology"/>
<dbReference type="InterPro" id="IPR044742">
    <property type="entry name" value="DEAD/DEAH_RhlB"/>
</dbReference>
<dbReference type="InterPro" id="IPR014014">
    <property type="entry name" value="RNA_helicase_DEAD_Q_motif"/>
</dbReference>